<evidence type="ECO:0000256" key="6">
    <source>
        <dbReference type="ARBA" id="ARBA00022840"/>
    </source>
</evidence>
<keyword evidence="13" id="KW-1185">Reference proteome</keyword>
<feature type="domain" description="GHMP kinase C-terminal" evidence="11">
    <location>
        <begin position="233"/>
        <end position="297"/>
    </location>
</feature>
<protein>
    <submittedName>
        <fullName evidence="12">Mevalonate kinase</fullName>
    </submittedName>
</protein>
<sequence length="328" mass="35818">MSASLTLQQTWQSQAPANMMILGEHSVVYGHPALACALNQYVTIDWQARSDTAINFYSALGEHHTQLEHISHHPKLNFAVAALQAFQKKLQFGLDVTIHSDFSSTIGLGSSAAVLAAMLSGLNEICKTDYDLTKLFEIGHKIIIDIQGRGSGTDLAASLAGGLIFFQPKTEIQPFPIIQKMEIVLPLILIYAGYKTPTAKVLELVAENWQDKPHELEMLYRSMAKVTKQGFHALENQELDAFYQACADYQALMANLGVNDKTLQKIIDTLYQCGSVKTAKISGSGLGDCILGIGDLEDCEADTQKTLNLFQSIAIEITLQGAKTAIIT</sequence>
<dbReference type="Pfam" id="PF00288">
    <property type="entry name" value="GHMP_kinases_N"/>
    <property type="match status" value="1"/>
</dbReference>
<evidence type="ECO:0000313" key="12">
    <source>
        <dbReference type="EMBL" id="BCN93910.1"/>
    </source>
</evidence>
<evidence type="ECO:0000256" key="3">
    <source>
        <dbReference type="ARBA" id="ARBA00022679"/>
    </source>
</evidence>
<dbReference type="PANTHER" id="PTHR43290:SF2">
    <property type="entry name" value="MEVALONATE KINASE"/>
    <property type="match status" value="1"/>
</dbReference>
<evidence type="ECO:0000256" key="7">
    <source>
        <dbReference type="ARBA" id="ARBA00022842"/>
    </source>
</evidence>
<keyword evidence="7" id="KW-0460">Magnesium</keyword>
<keyword evidence="2" id="KW-0444">Lipid biosynthesis</keyword>
<dbReference type="Pfam" id="PF08544">
    <property type="entry name" value="GHMP_kinases_C"/>
    <property type="match status" value="1"/>
</dbReference>
<accession>A0ABN6CXP9</accession>
<dbReference type="SUPFAM" id="SSF54211">
    <property type="entry name" value="Ribosomal protein S5 domain 2-like"/>
    <property type="match status" value="1"/>
</dbReference>
<dbReference type="InterPro" id="IPR036554">
    <property type="entry name" value="GHMP_kinase_C_sf"/>
</dbReference>
<dbReference type="EMBL" id="AP024202">
    <property type="protein sequence ID" value="BCN93910.1"/>
    <property type="molecule type" value="Genomic_DNA"/>
</dbReference>
<dbReference type="InterPro" id="IPR014721">
    <property type="entry name" value="Ribsml_uS5_D2-typ_fold_subgr"/>
</dbReference>
<evidence type="ECO:0000256" key="5">
    <source>
        <dbReference type="ARBA" id="ARBA00022777"/>
    </source>
</evidence>
<dbReference type="Proteomes" id="UP001054820">
    <property type="component" value="Chromosome"/>
</dbReference>
<keyword evidence="1" id="KW-0963">Cytoplasm</keyword>
<dbReference type="InterPro" id="IPR013750">
    <property type="entry name" value="GHMP_kinase_C_dom"/>
</dbReference>
<dbReference type="InterPro" id="IPR006205">
    <property type="entry name" value="Mev_gal_kin"/>
</dbReference>
<name>A0ABN6CXP9_9GAMM</name>
<keyword evidence="4" id="KW-0547">Nucleotide-binding</keyword>
<gene>
    <name evidence="12" type="ORF">THMIRHAM_16950</name>
</gene>
<evidence type="ECO:0000256" key="4">
    <source>
        <dbReference type="ARBA" id="ARBA00022741"/>
    </source>
</evidence>
<feature type="domain" description="GHMP kinase N-terminal" evidence="10">
    <location>
        <begin position="77"/>
        <end position="162"/>
    </location>
</feature>
<dbReference type="InterPro" id="IPR006204">
    <property type="entry name" value="GHMP_kinase_N_dom"/>
</dbReference>
<evidence type="ECO:0000256" key="9">
    <source>
        <dbReference type="ARBA" id="ARBA00029438"/>
    </source>
</evidence>
<evidence type="ECO:0000256" key="1">
    <source>
        <dbReference type="ARBA" id="ARBA00022490"/>
    </source>
</evidence>
<dbReference type="InterPro" id="IPR020568">
    <property type="entry name" value="Ribosomal_Su5_D2-typ_SF"/>
</dbReference>
<dbReference type="Gene3D" id="3.30.230.10">
    <property type="match status" value="1"/>
</dbReference>
<comment type="pathway">
    <text evidence="9">Isoprenoid biosynthesis; isopentenyl diphosphate biosynthesis via mevalonate pathway; isopentenyl diphosphate from (R)-mevalonate: step 1/3.</text>
</comment>
<evidence type="ECO:0000259" key="10">
    <source>
        <dbReference type="Pfam" id="PF00288"/>
    </source>
</evidence>
<keyword evidence="3" id="KW-0808">Transferase</keyword>
<keyword evidence="6" id="KW-0067">ATP-binding</keyword>
<evidence type="ECO:0000256" key="8">
    <source>
        <dbReference type="ARBA" id="ARBA00023098"/>
    </source>
</evidence>
<dbReference type="PANTHER" id="PTHR43290">
    <property type="entry name" value="MEVALONATE KINASE"/>
    <property type="match status" value="1"/>
</dbReference>
<dbReference type="Gene3D" id="3.30.70.890">
    <property type="entry name" value="GHMP kinase, C-terminal domain"/>
    <property type="match status" value="1"/>
</dbReference>
<proteinExistence type="predicted"/>
<organism evidence="12 13">
    <name type="scientific">Thiomicrorhabdus immobilis</name>
    <dbReference type="NCBI Taxonomy" id="2791037"/>
    <lineage>
        <taxon>Bacteria</taxon>
        <taxon>Pseudomonadati</taxon>
        <taxon>Pseudomonadota</taxon>
        <taxon>Gammaproteobacteria</taxon>
        <taxon>Thiotrichales</taxon>
        <taxon>Piscirickettsiaceae</taxon>
        <taxon>Thiomicrorhabdus</taxon>
    </lineage>
</organism>
<dbReference type="PRINTS" id="PR00959">
    <property type="entry name" value="MEVGALKINASE"/>
</dbReference>
<dbReference type="SUPFAM" id="SSF55060">
    <property type="entry name" value="GHMP Kinase, C-terminal domain"/>
    <property type="match status" value="1"/>
</dbReference>
<keyword evidence="5 12" id="KW-0418">Kinase</keyword>
<dbReference type="GO" id="GO:0016301">
    <property type="term" value="F:kinase activity"/>
    <property type="evidence" value="ECO:0007669"/>
    <property type="project" value="UniProtKB-KW"/>
</dbReference>
<evidence type="ECO:0000259" key="11">
    <source>
        <dbReference type="Pfam" id="PF08544"/>
    </source>
</evidence>
<reference evidence="12" key="1">
    <citation type="journal article" date="2022" name="Arch. Microbiol.">
        <title>Thiomicrorhabdus immobilis sp. nov., a mesophilic sulfur-oxidizing bacterium isolated from sediment of a brackish lake in northern Japan.</title>
        <authorList>
            <person name="Kojima H."/>
            <person name="Mochizuki J."/>
            <person name="Kanda M."/>
            <person name="Watanabe T."/>
            <person name="Fukui M."/>
        </authorList>
    </citation>
    <scope>NUCLEOTIDE SEQUENCE</scope>
    <source>
        <strain evidence="12">Am19</strain>
    </source>
</reference>
<evidence type="ECO:0000256" key="2">
    <source>
        <dbReference type="ARBA" id="ARBA00022516"/>
    </source>
</evidence>
<dbReference type="RefSeq" id="WP_237261396.1">
    <property type="nucleotide sequence ID" value="NZ_AP024202.1"/>
</dbReference>
<evidence type="ECO:0000313" key="13">
    <source>
        <dbReference type="Proteomes" id="UP001054820"/>
    </source>
</evidence>
<keyword evidence="8" id="KW-0443">Lipid metabolism</keyword>